<reference evidence="1 2" key="1">
    <citation type="submission" date="2024-03" db="EMBL/GenBank/DDBJ databases">
        <title>The genome assembly and annotation of the cricket Gryllus longicercus Weissman &amp; Gray.</title>
        <authorList>
            <person name="Szrajer S."/>
            <person name="Gray D."/>
            <person name="Ylla G."/>
        </authorList>
    </citation>
    <scope>NUCLEOTIDE SEQUENCE [LARGE SCALE GENOMIC DNA]</scope>
    <source>
        <strain evidence="1">DAG 2021-001</strain>
        <tissue evidence="1">Whole body minus gut</tissue>
    </source>
</reference>
<sequence>MGFLKICESSPSANFDFLFTSVEISSSMLFEKLKELFKIAVSKWRYQVGIRLPRGNIFLTSGRKSSFKEQGEEKEENHRKYALKRKVSVQVYVL</sequence>
<evidence type="ECO:0000313" key="2">
    <source>
        <dbReference type="Proteomes" id="UP001378592"/>
    </source>
</evidence>
<evidence type="ECO:0000313" key="1">
    <source>
        <dbReference type="EMBL" id="KAK7792513.1"/>
    </source>
</evidence>
<dbReference type="EMBL" id="JAZDUA010000443">
    <property type="protein sequence ID" value="KAK7792513.1"/>
    <property type="molecule type" value="Genomic_DNA"/>
</dbReference>
<keyword evidence="2" id="KW-1185">Reference proteome</keyword>
<comment type="caution">
    <text evidence="1">The sequence shown here is derived from an EMBL/GenBank/DDBJ whole genome shotgun (WGS) entry which is preliminary data.</text>
</comment>
<organism evidence="1 2">
    <name type="scientific">Gryllus longicercus</name>
    <dbReference type="NCBI Taxonomy" id="2509291"/>
    <lineage>
        <taxon>Eukaryota</taxon>
        <taxon>Metazoa</taxon>
        <taxon>Ecdysozoa</taxon>
        <taxon>Arthropoda</taxon>
        <taxon>Hexapoda</taxon>
        <taxon>Insecta</taxon>
        <taxon>Pterygota</taxon>
        <taxon>Neoptera</taxon>
        <taxon>Polyneoptera</taxon>
        <taxon>Orthoptera</taxon>
        <taxon>Ensifera</taxon>
        <taxon>Gryllidea</taxon>
        <taxon>Grylloidea</taxon>
        <taxon>Gryllidae</taxon>
        <taxon>Gryllinae</taxon>
        <taxon>Gryllus</taxon>
    </lineage>
</organism>
<name>A0AAN9VJI3_9ORTH</name>
<accession>A0AAN9VJI3</accession>
<gene>
    <name evidence="1" type="ORF">R5R35_009923</name>
</gene>
<protein>
    <submittedName>
        <fullName evidence="1">Uncharacterized protein</fullName>
    </submittedName>
</protein>
<dbReference type="AlphaFoldDB" id="A0AAN9VJI3"/>
<dbReference type="Proteomes" id="UP001378592">
    <property type="component" value="Unassembled WGS sequence"/>
</dbReference>
<proteinExistence type="predicted"/>